<organism evidence="2 3">
    <name type="scientific">Saguinus oedipus</name>
    <name type="common">Cotton-top tamarin</name>
    <name type="synonym">Oedipomidas oedipus</name>
    <dbReference type="NCBI Taxonomy" id="9490"/>
    <lineage>
        <taxon>Eukaryota</taxon>
        <taxon>Metazoa</taxon>
        <taxon>Chordata</taxon>
        <taxon>Craniata</taxon>
        <taxon>Vertebrata</taxon>
        <taxon>Euteleostomi</taxon>
        <taxon>Mammalia</taxon>
        <taxon>Eutheria</taxon>
        <taxon>Euarchontoglires</taxon>
        <taxon>Primates</taxon>
        <taxon>Haplorrhini</taxon>
        <taxon>Platyrrhini</taxon>
        <taxon>Cebidae</taxon>
        <taxon>Callitrichinae</taxon>
        <taxon>Saguinus</taxon>
    </lineage>
</organism>
<keyword evidence="1" id="KW-0040">ANK repeat</keyword>
<protein>
    <submittedName>
        <fullName evidence="2">Protein fem-1 B</fullName>
    </submittedName>
</protein>
<sequence length="117" mass="12749">MEGLAGYVYKAASEGKVLTLAALLLNRSESDIRYLLGYVSQQGGQRSTPLIIAARNGHAKVVRLLLEHYRVQTQQTGTVRFDGTRKELLGHPFLPLQVSGSIKPAVGCWGLNVKLST</sequence>
<keyword evidence="3" id="KW-1185">Reference proteome</keyword>
<dbReference type="Proteomes" id="UP001266305">
    <property type="component" value="Unassembled WGS sequence"/>
</dbReference>
<evidence type="ECO:0000313" key="3">
    <source>
        <dbReference type="Proteomes" id="UP001266305"/>
    </source>
</evidence>
<dbReference type="Pfam" id="PF12796">
    <property type="entry name" value="Ank_2"/>
    <property type="match status" value="1"/>
</dbReference>
<feature type="repeat" description="ANK" evidence="1">
    <location>
        <begin position="45"/>
        <end position="68"/>
    </location>
</feature>
<accession>A0ABQ9V1I6</accession>
<dbReference type="PROSITE" id="PS50297">
    <property type="entry name" value="ANK_REP_REGION"/>
    <property type="match status" value="1"/>
</dbReference>
<reference evidence="2 3" key="1">
    <citation type="submission" date="2023-05" db="EMBL/GenBank/DDBJ databases">
        <title>B98-5 Cell Line De Novo Hybrid Assembly: An Optical Mapping Approach.</title>
        <authorList>
            <person name="Kananen K."/>
            <person name="Auerbach J.A."/>
            <person name="Kautto E."/>
            <person name="Blachly J.S."/>
        </authorList>
    </citation>
    <scope>NUCLEOTIDE SEQUENCE [LARGE SCALE GENOMIC DNA]</scope>
    <source>
        <strain evidence="2">B95-8</strain>
        <tissue evidence="2">Cell line</tissue>
    </source>
</reference>
<gene>
    <name evidence="2" type="primary">FEM1B_4</name>
    <name evidence="2" type="ORF">P7K49_017073</name>
</gene>
<comment type="caution">
    <text evidence="2">The sequence shown here is derived from an EMBL/GenBank/DDBJ whole genome shotgun (WGS) entry which is preliminary data.</text>
</comment>
<dbReference type="SUPFAM" id="SSF48403">
    <property type="entry name" value="Ankyrin repeat"/>
    <property type="match status" value="1"/>
</dbReference>
<dbReference type="InterPro" id="IPR036770">
    <property type="entry name" value="Ankyrin_rpt-contain_sf"/>
</dbReference>
<proteinExistence type="predicted"/>
<evidence type="ECO:0000313" key="2">
    <source>
        <dbReference type="EMBL" id="KAK2103217.1"/>
    </source>
</evidence>
<dbReference type="Gene3D" id="1.25.40.20">
    <property type="entry name" value="Ankyrin repeat-containing domain"/>
    <property type="match status" value="1"/>
</dbReference>
<dbReference type="InterPro" id="IPR002110">
    <property type="entry name" value="Ankyrin_rpt"/>
</dbReference>
<dbReference type="PROSITE" id="PS50088">
    <property type="entry name" value="ANK_REPEAT"/>
    <property type="match status" value="1"/>
</dbReference>
<name>A0ABQ9V1I6_SAGOE</name>
<dbReference type="EMBL" id="JASSZA010000008">
    <property type="protein sequence ID" value="KAK2103217.1"/>
    <property type="molecule type" value="Genomic_DNA"/>
</dbReference>
<evidence type="ECO:0000256" key="1">
    <source>
        <dbReference type="PROSITE-ProRule" id="PRU00023"/>
    </source>
</evidence>